<evidence type="ECO:0000313" key="2">
    <source>
        <dbReference type="EMBL" id="KAG4413581.1"/>
    </source>
</evidence>
<dbReference type="EMBL" id="JAFJYH010000306">
    <property type="protein sequence ID" value="KAG4413581.1"/>
    <property type="molecule type" value="Genomic_DNA"/>
</dbReference>
<dbReference type="Proteomes" id="UP000664132">
    <property type="component" value="Unassembled WGS sequence"/>
</dbReference>
<feature type="region of interest" description="Disordered" evidence="1">
    <location>
        <begin position="1"/>
        <end position="64"/>
    </location>
</feature>
<feature type="region of interest" description="Disordered" evidence="1">
    <location>
        <begin position="223"/>
        <end position="242"/>
    </location>
</feature>
<feature type="compositionally biased region" description="Basic and acidic residues" evidence="1">
    <location>
        <begin position="231"/>
        <end position="242"/>
    </location>
</feature>
<gene>
    <name evidence="2" type="ORF">IFR04_013283</name>
</gene>
<dbReference type="AlphaFoldDB" id="A0A8H7T5Y5"/>
<reference evidence="2" key="1">
    <citation type="submission" date="2021-02" db="EMBL/GenBank/DDBJ databases">
        <title>Genome sequence Cadophora malorum strain M34.</title>
        <authorList>
            <person name="Stefanovic E."/>
            <person name="Vu D."/>
            <person name="Scully C."/>
            <person name="Dijksterhuis J."/>
            <person name="Roader J."/>
            <person name="Houbraken J."/>
        </authorList>
    </citation>
    <scope>NUCLEOTIDE SEQUENCE</scope>
    <source>
        <strain evidence="2">M34</strain>
    </source>
</reference>
<accession>A0A8H7T5Y5</accession>
<evidence type="ECO:0000313" key="3">
    <source>
        <dbReference type="Proteomes" id="UP000664132"/>
    </source>
</evidence>
<feature type="compositionally biased region" description="Low complexity" evidence="1">
    <location>
        <begin position="13"/>
        <end position="24"/>
    </location>
</feature>
<evidence type="ECO:0000256" key="1">
    <source>
        <dbReference type="SAM" id="MobiDB-lite"/>
    </source>
</evidence>
<feature type="compositionally biased region" description="Polar residues" evidence="1">
    <location>
        <begin position="93"/>
        <end position="114"/>
    </location>
</feature>
<protein>
    <submittedName>
        <fullName evidence="2">Uncharacterized protein</fullName>
    </submittedName>
</protein>
<organism evidence="2 3">
    <name type="scientific">Cadophora malorum</name>
    <dbReference type="NCBI Taxonomy" id="108018"/>
    <lineage>
        <taxon>Eukaryota</taxon>
        <taxon>Fungi</taxon>
        <taxon>Dikarya</taxon>
        <taxon>Ascomycota</taxon>
        <taxon>Pezizomycotina</taxon>
        <taxon>Leotiomycetes</taxon>
        <taxon>Helotiales</taxon>
        <taxon>Ploettnerulaceae</taxon>
        <taxon>Cadophora</taxon>
    </lineage>
</organism>
<feature type="compositionally biased region" description="Basic and acidic residues" evidence="1">
    <location>
        <begin position="36"/>
        <end position="46"/>
    </location>
</feature>
<keyword evidence="3" id="KW-1185">Reference proteome</keyword>
<feature type="region of interest" description="Disordered" evidence="1">
    <location>
        <begin position="77"/>
        <end position="114"/>
    </location>
</feature>
<proteinExistence type="predicted"/>
<name>A0A8H7T5Y5_9HELO</name>
<comment type="caution">
    <text evidence="2">The sequence shown here is derived from an EMBL/GenBank/DDBJ whole genome shotgun (WGS) entry which is preliminary data.</text>
</comment>
<sequence>MKDDDHANGVRESVGIGSGTSTGVDEAGATFAPEDSAPRQEDRDTSTGDDVEEDNATVRGRPFRNWTEYKLSVLRDDDLPAKHPRPSKAHLQYRSSASEPASQESHSQQPKPVSQTTAIYLRGHQGQGTTRKNLQSSKTTLRSYIASRHQAQALKFEMARRVSERHRHRFQRCLRSENRMHHEEIYRERSEASRRPILDRSRESRLANIVRRQGTVERQMARIRRQGSIETSRRDEQEHRQYNDQVSRRYTWKL</sequence>